<feature type="binding site" evidence="8">
    <location>
        <position position="499"/>
    </location>
    <ligand>
        <name>ATP</name>
        <dbReference type="ChEBI" id="CHEBI:30616"/>
    </ligand>
</feature>
<dbReference type="InterPro" id="IPR001245">
    <property type="entry name" value="Ser-Thr/Tyr_kinase_cat_dom"/>
</dbReference>
<dbReference type="InterPro" id="IPR017441">
    <property type="entry name" value="Protein_kinase_ATP_BS"/>
</dbReference>
<comment type="catalytic activity">
    <reaction evidence="7">
        <text>L-tyrosyl-[protein] + ATP = O-phospho-L-tyrosyl-[protein] + ADP + H(+)</text>
        <dbReference type="Rhea" id="RHEA:10596"/>
        <dbReference type="Rhea" id="RHEA-COMP:10136"/>
        <dbReference type="Rhea" id="RHEA-COMP:20101"/>
        <dbReference type="ChEBI" id="CHEBI:15378"/>
        <dbReference type="ChEBI" id="CHEBI:30616"/>
        <dbReference type="ChEBI" id="CHEBI:46858"/>
        <dbReference type="ChEBI" id="CHEBI:61978"/>
        <dbReference type="ChEBI" id="CHEBI:456216"/>
        <dbReference type="EC" id="2.7.10.1"/>
    </reaction>
</comment>
<dbReference type="InterPro" id="IPR000719">
    <property type="entry name" value="Prot_kinase_dom"/>
</dbReference>
<evidence type="ECO:0000256" key="2">
    <source>
        <dbReference type="ARBA" id="ARBA00022679"/>
    </source>
</evidence>
<dbReference type="GO" id="GO:0005524">
    <property type="term" value="F:ATP binding"/>
    <property type="evidence" value="ECO:0007669"/>
    <property type="project" value="UniProtKB-UniRule"/>
</dbReference>
<keyword evidence="9" id="KW-1133">Transmembrane helix</keyword>
<evidence type="ECO:0000256" key="7">
    <source>
        <dbReference type="ARBA" id="ARBA00051243"/>
    </source>
</evidence>
<dbReference type="Pfam" id="PF07714">
    <property type="entry name" value="PK_Tyr_Ser-Thr"/>
    <property type="match status" value="1"/>
</dbReference>
<keyword evidence="9" id="KW-0812">Transmembrane</keyword>
<evidence type="ECO:0000256" key="4">
    <source>
        <dbReference type="ARBA" id="ARBA00022777"/>
    </source>
</evidence>
<evidence type="ECO:0000256" key="8">
    <source>
        <dbReference type="PROSITE-ProRule" id="PRU10141"/>
    </source>
</evidence>
<dbReference type="PROSITE" id="PS00107">
    <property type="entry name" value="PROTEIN_KINASE_ATP"/>
    <property type="match status" value="1"/>
</dbReference>
<dbReference type="OrthoDB" id="3256376at2759"/>
<feature type="transmembrane region" description="Helical" evidence="9">
    <location>
        <begin position="398"/>
        <end position="419"/>
    </location>
</feature>
<dbReference type="AlphaFoldDB" id="A0A8J2PDB7"/>
<comment type="caution">
    <text evidence="11">The sequence shown here is derived from an EMBL/GenBank/DDBJ whole genome shotgun (WGS) entry which is preliminary data.</text>
</comment>
<dbReference type="EMBL" id="CAJVCH010239062">
    <property type="protein sequence ID" value="CAG7732861.1"/>
    <property type="molecule type" value="Genomic_DNA"/>
</dbReference>
<keyword evidence="12" id="KW-1185">Reference proteome</keyword>
<dbReference type="PROSITE" id="PS50011">
    <property type="entry name" value="PROTEIN_KINASE_DOM"/>
    <property type="match status" value="1"/>
</dbReference>
<keyword evidence="3 8" id="KW-0547">Nucleotide-binding</keyword>
<evidence type="ECO:0000256" key="6">
    <source>
        <dbReference type="ARBA" id="ARBA00023137"/>
    </source>
</evidence>
<evidence type="ECO:0000313" key="11">
    <source>
        <dbReference type="EMBL" id="CAG7732861.1"/>
    </source>
</evidence>
<dbReference type="CDD" id="cd00192">
    <property type="entry name" value="PTKc"/>
    <property type="match status" value="1"/>
</dbReference>
<keyword evidence="2" id="KW-0808">Transferase</keyword>
<evidence type="ECO:0000256" key="9">
    <source>
        <dbReference type="SAM" id="Phobius"/>
    </source>
</evidence>
<feature type="domain" description="Protein kinase" evidence="10">
    <location>
        <begin position="472"/>
        <end position="756"/>
    </location>
</feature>
<dbReference type="InterPro" id="IPR050122">
    <property type="entry name" value="RTK"/>
</dbReference>
<accession>A0A8J2PDB7</accession>
<dbReference type="PROSITE" id="PS00109">
    <property type="entry name" value="PROTEIN_KINASE_TYR"/>
    <property type="match status" value="1"/>
</dbReference>
<dbReference type="PANTHER" id="PTHR24416">
    <property type="entry name" value="TYROSINE-PROTEIN KINASE RECEPTOR"/>
    <property type="match status" value="1"/>
</dbReference>
<dbReference type="FunFam" id="1.10.510.10:FF:000554">
    <property type="entry name" value="Predicted protein"/>
    <property type="match status" value="1"/>
</dbReference>
<keyword evidence="5 8" id="KW-0067">ATP-binding</keyword>
<sequence length="803" mass="91939">MKNYTGFSAVNCTSITCTSRHPIIWEIIFTPPLWTEVEDADGIPYKITTDRLPCSHTENENTCLTLQYYFQSNLTFNATNLSNRTTSIAITCRGFTNVSVLETWYVNVSQSLNISSGKYITHSDSIRNKTKTMTLSSNLDNGNSKDIRISEKLGSENEIPLCPNLTVEYDKRRGIHTCFFSNETHLSVNVSVLTHLHCQDWSHCPWLISPKSEKICQGTSFSTAHLNKAGLFYCEPSADQIVYWPTIKIPGGGNETKYAIIDEQRDNLNRLVLYNDTTINDTINRGWNTLENDDTDIAMKCSAPKFLAFKWFKLEAYYSYGERTRLAECRCRDSIEEQENYMEIISCKHYSKYNAMKIIFNCTVYLQSGNTFTITAEYGPRNFTSDSPAENETTDIQLWLIFGGLAFGLLTTIIIFLYCKLRRQKKQIQFSPEEIQAFMKGAMLNTLNQSKPQSAILMPYDTSLEIPRTKIKMELKLLGEGAFGKVMKGRVGERYVAIKTINKCTDDKYFRALLSELKIMTFVGKHDNIVELIGANTERLKKKEVLLIFEFCENGNVLTYIRENRSVFVNQLTDDLEGYRLVNSTVEYENKVCTKMSSEDLIRWAKEIATGMDFIASKNVYHGDLAARNILLSHSLVAKVGDFGLAKELKDYSLYVQRAECPLPLKWMSIESLRDLEFSIQSDVWSYGITLWELFSLGSTPYPGVEWNFQSWKRLWDGERMDRPAGANQSIYDIIKECWKTEPKDRPSFDELNEMFTIELGKLGNLCVAKKLPAKVFCICRSRNQGDCFLKFLKPSIALFTIV</sequence>
<gene>
    <name evidence="11" type="ORF">AFUS01_LOCUS21345</name>
</gene>
<keyword evidence="4" id="KW-0418">Kinase</keyword>
<evidence type="ECO:0000313" key="12">
    <source>
        <dbReference type="Proteomes" id="UP000708208"/>
    </source>
</evidence>
<evidence type="ECO:0000259" key="10">
    <source>
        <dbReference type="PROSITE" id="PS50011"/>
    </source>
</evidence>
<dbReference type="InterPro" id="IPR008266">
    <property type="entry name" value="Tyr_kinase_AS"/>
</dbReference>
<dbReference type="PANTHER" id="PTHR24416:SF617">
    <property type="entry name" value="RET ONCOGENE, ISOFORM A"/>
    <property type="match status" value="1"/>
</dbReference>
<protein>
    <recommendedName>
        <fullName evidence="10">Protein kinase domain-containing protein</fullName>
    </recommendedName>
</protein>
<keyword evidence="9" id="KW-0472">Membrane</keyword>
<dbReference type="GO" id="GO:0004714">
    <property type="term" value="F:transmembrane receptor protein tyrosine kinase activity"/>
    <property type="evidence" value="ECO:0007669"/>
    <property type="project" value="UniProtKB-EC"/>
</dbReference>
<comment type="subcellular location">
    <subcellularLocation>
        <location evidence="1">Membrane</location>
        <topology evidence="1">Single-pass membrane protein</topology>
    </subcellularLocation>
</comment>
<evidence type="ECO:0000256" key="3">
    <source>
        <dbReference type="ARBA" id="ARBA00022741"/>
    </source>
</evidence>
<keyword evidence="6" id="KW-0829">Tyrosine-protein kinase</keyword>
<dbReference type="GO" id="GO:0043235">
    <property type="term" value="C:receptor complex"/>
    <property type="evidence" value="ECO:0007669"/>
    <property type="project" value="TreeGrafter"/>
</dbReference>
<dbReference type="GO" id="GO:0007169">
    <property type="term" value="P:cell surface receptor protein tyrosine kinase signaling pathway"/>
    <property type="evidence" value="ECO:0007669"/>
    <property type="project" value="TreeGrafter"/>
</dbReference>
<dbReference type="GO" id="GO:0005886">
    <property type="term" value="C:plasma membrane"/>
    <property type="evidence" value="ECO:0007669"/>
    <property type="project" value="TreeGrafter"/>
</dbReference>
<evidence type="ECO:0000256" key="1">
    <source>
        <dbReference type="ARBA" id="ARBA00004167"/>
    </source>
</evidence>
<dbReference type="Proteomes" id="UP000708208">
    <property type="component" value="Unassembled WGS sequence"/>
</dbReference>
<organism evidence="11 12">
    <name type="scientific">Allacma fusca</name>
    <dbReference type="NCBI Taxonomy" id="39272"/>
    <lineage>
        <taxon>Eukaryota</taxon>
        <taxon>Metazoa</taxon>
        <taxon>Ecdysozoa</taxon>
        <taxon>Arthropoda</taxon>
        <taxon>Hexapoda</taxon>
        <taxon>Collembola</taxon>
        <taxon>Symphypleona</taxon>
        <taxon>Sminthuridae</taxon>
        <taxon>Allacma</taxon>
    </lineage>
</organism>
<proteinExistence type="predicted"/>
<evidence type="ECO:0000256" key="5">
    <source>
        <dbReference type="ARBA" id="ARBA00022840"/>
    </source>
</evidence>
<name>A0A8J2PDB7_9HEXA</name>
<reference evidence="11" key="1">
    <citation type="submission" date="2021-06" db="EMBL/GenBank/DDBJ databases">
        <authorList>
            <person name="Hodson N. C."/>
            <person name="Mongue J. A."/>
            <person name="Jaron S. K."/>
        </authorList>
    </citation>
    <scope>NUCLEOTIDE SEQUENCE</scope>
</reference>